<sequence length="472" mass="51660">MRSDEANMVTSTARTNPPETPRPTPKASRGVEIRTELPGPKGKAIVEKDQRYLMTSTKTAPIVADHAEGVWVTDVDGNRFLDFAAGVGVINTGHCHPTVVQAVQDQASRLMHFAGTDYYYEVQARLAEKLARSAPGPAERKVFFVNSGTESVEAALKLARWNTGRPLFLGLIGAFHGRTMGSLTMTASKASQRRRFNPQAGGGFHIPPPNCYRCPYKLEYPGCGLYCLKILDELYFPSVLPPEDVAAFVTEPVMGEGGYIVPPKDYFTTAERILKPHGILLVDDEVQAGMGRTGKLWAIEHFSVTPEILTSAKALGGGLPLGATIFNKELDYSYQGAHSNTFGGNPVACAAALATFDVYEHEHLLENARRQGDYLKKRLEELQTRYEVMGDVRGLGLMVATEFVKDRRTKEPAVKLRDRVETEAYRRGLILLGCGASALRFIPPLVVEEAHLDEAVEVLEASLKAALASKPT</sequence>
<evidence type="ECO:0000256" key="3">
    <source>
        <dbReference type="ARBA" id="ARBA00022898"/>
    </source>
</evidence>
<name>T0YAP9_9ZZZZ</name>
<dbReference type="InterPro" id="IPR050103">
    <property type="entry name" value="Class-III_PLP-dep_AT"/>
</dbReference>
<reference evidence="5" key="1">
    <citation type="submission" date="2013-08" db="EMBL/GenBank/DDBJ databases">
        <authorList>
            <person name="Mendez C."/>
            <person name="Richter M."/>
            <person name="Ferrer M."/>
            <person name="Sanchez J."/>
        </authorList>
    </citation>
    <scope>NUCLEOTIDE SEQUENCE</scope>
</reference>
<protein>
    <submittedName>
        <fullName evidence="5">4-aminobutyrate aminotransferase</fullName>
    </submittedName>
</protein>
<dbReference type="InterPro" id="IPR015421">
    <property type="entry name" value="PyrdxlP-dep_Trfase_major"/>
</dbReference>
<dbReference type="InterPro" id="IPR015424">
    <property type="entry name" value="PyrdxlP-dep_Trfase"/>
</dbReference>
<dbReference type="SUPFAM" id="SSF53383">
    <property type="entry name" value="PLP-dependent transferases"/>
    <property type="match status" value="1"/>
</dbReference>
<gene>
    <name evidence="5" type="ORF">B1B_18523</name>
</gene>
<reference evidence="5" key="2">
    <citation type="journal article" date="2014" name="ISME J.">
        <title>Microbial stratification in low pH oxic and suboxic macroscopic growths along an acid mine drainage.</title>
        <authorList>
            <person name="Mendez-Garcia C."/>
            <person name="Mesa V."/>
            <person name="Sprenger R.R."/>
            <person name="Richter M."/>
            <person name="Diez M.S."/>
            <person name="Solano J."/>
            <person name="Bargiela R."/>
            <person name="Golyshina O.V."/>
            <person name="Manteca A."/>
            <person name="Ramos J.L."/>
            <person name="Gallego J.R."/>
            <person name="Llorente I."/>
            <person name="Martins Dos Santos V.A."/>
            <person name="Jensen O.N."/>
            <person name="Pelaez A.I."/>
            <person name="Sanchez J."/>
            <person name="Ferrer M."/>
        </authorList>
    </citation>
    <scope>NUCLEOTIDE SEQUENCE</scope>
</reference>
<comment type="cofactor">
    <cofactor evidence="1">
        <name>pyridoxal 5'-phosphate</name>
        <dbReference type="ChEBI" id="CHEBI:597326"/>
    </cofactor>
</comment>
<dbReference type="NCBIfam" id="NF004426">
    <property type="entry name" value="PRK05769.1"/>
    <property type="match status" value="1"/>
</dbReference>
<dbReference type="FunFam" id="3.40.640.10:FF:000004">
    <property type="entry name" value="Acetylornithine aminotransferase"/>
    <property type="match status" value="1"/>
</dbReference>
<evidence type="ECO:0000256" key="2">
    <source>
        <dbReference type="ARBA" id="ARBA00008954"/>
    </source>
</evidence>
<dbReference type="InterPro" id="IPR015422">
    <property type="entry name" value="PyrdxlP-dep_Trfase_small"/>
</dbReference>
<comment type="caution">
    <text evidence="5">The sequence shown here is derived from an EMBL/GenBank/DDBJ whole genome shotgun (WGS) entry which is preliminary data.</text>
</comment>
<dbReference type="PANTHER" id="PTHR11986:SF58">
    <property type="entry name" value="LEUCINE_METHIONINE RACEMASE"/>
    <property type="match status" value="1"/>
</dbReference>
<comment type="similarity">
    <text evidence="2">Belongs to the class-III pyridoxal-phosphate-dependent aminotransferase family.</text>
</comment>
<dbReference type="PIRSF" id="PIRSF000521">
    <property type="entry name" value="Transaminase_4ab_Lys_Orn"/>
    <property type="match status" value="1"/>
</dbReference>
<evidence type="ECO:0000313" key="5">
    <source>
        <dbReference type="EMBL" id="EQD30203.1"/>
    </source>
</evidence>
<organism evidence="5">
    <name type="scientific">mine drainage metagenome</name>
    <dbReference type="NCBI Taxonomy" id="410659"/>
    <lineage>
        <taxon>unclassified sequences</taxon>
        <taxon>metagenomes</taxon>
        <taxon>ecological metagenomes</taxon>
    </lineage>
</organism>
<keyword evidence="5" id="KW-0032">Aminotransferase</keyword>
<proteinExistence type="inferred from homology"/>
<evidence type="ECO:0000256" key="1">
    <source>
        <dbReference type="ARBA" id="ARBA00001933"/>
    </source>
</evidence>
<dbReference type="Gene3D" id="3.90.1150.10">
    <property type="entry name" value="Aspartate Aminotransferase, domain 1"/>
    <property type="match status" value="1"/>
</dbReference>
<dbReference type="EMBL" id="AUZY01012399">
    <property type="protein sequence ID" value="EQD30203.1"/>
    <property type="molecule type" value="Genomic_DNA"/>
</dbReference>
<dbReference type="GO" id="GO:0042802">
    <property type="term" value="F:identical protein binding"/>
    <property type="evidence" value="ECO:0007669"/>
    <property type="project" value="TreeGrafter"/>
</dbReference>
<dbReference type="Pfam" id="PF00202">
    <property type="entry name" value="Aminotran_3"/>
    <property type="match status" value="1"/>
</dbReference>
<dbReference type="GO" id="GO:0030170">
    <property type="term" value="F:pyridoxal phosphate binding"/>
    <property type="evidence" value="ECO:0007669"/>
    <property type="project" value="InterPro"/>
</dbReference>
<accession>T0YAP9</accession>
<keyword evidence="5" id="KW-0808">Transferase</keyword>
<dbReference type="Gene3D" id="3.40.640.10">
    <property type="entry name" value="Type I PLP-dependent aspartate aminotransferase-like (Major domain)"/>
    <property type="match status" value="1"/>
</dbReference>
<dbReference type="PANTHER" id="PTHR11986">
    <property type="entry name" value="AMINOTRANSFERASE CLASS III"/>
    <property type="match status" value="1"/>
</dbReference>
<feature type="region of interest" description="Disordered" evidence="4">
    <location>
        <begin position="1"/>
        <end position="31"/>
    </location>
</feature>
<dbReference type="CDD" id="cd00610">
    <property type="entry name" value="OAT_like"/>
    <property type="match status" value="1"/>
</dbReference>
<keyword evidence="3" id="KW-0663">Pyridoxal phosphate</keyword>
<evidence type="ECO:0000256" key="4">
    <source>
        <dbReference type="SAM" id="MobiDB-lite"/>
    </source>
</evidence>
<dbReference type="InterPro" id="IPR005814">
    <property type="entry name" value="Aminotrans_3"/>
</dbReference>
<dbReference type="AlphaFoldDB" id="T0YAP9"/>
<dbReference type="GO" id="GO:0008483">
    <property type="term" value="F:transaminase activity"/>
    <property type="evidence" value="ECO:0007669"/>
    <property type="project" value="UniProtKB-KW"/>
</dbReference>